<sequence length="318" mass="35558">MDSRYPRLDSSQLTILPSSNFKRAGSGSRWASTPHKARGITEVSNRNTISKDSTQSNELWALELRNRATISKDLTQSDGPIKSKMQNREATSKEKIENDNPRMTALDPGGSLNSALDMSMFRHSLDRDFIGYFRPANYDGSLPDKALALREPVPLNRRSGVPDWDSMQTDSTKLFPMGAMPPNASPDLHAVHQPSPAQEQLIILQQQQYFQQQRLIQQFKTYSPSVQMAAIRQQQIIHQQQQRQVLLAQQLQIMGAAGVNGMPTPQQLHQLRQRNAAAGSGHVSAQTLQAATMSQHRALQQRVAQQQAEQQRAAMGRT</sequence>
<comment type="caution">
    <text evidence="2">The sequence shown here is derived from an EMBL/GenBank/DDBJ whole genome shotgun (WGS) entry which is preliminary data.</text>
</comment>
<feature type="compositionally biased region" description="Basic and acidic residues" evidence="1">
    <location>
        <begin position="86"/>
        <end position="100"/>
    </location>
</feature>
<accession>A0A2K0TY02</accession>
<dbReference type="Proteomes" id="UP000236290">
    <property type="component" value="Unassembled WGS sequence"/>
</dbReference>
<organism evidence="2 3">
    <name type="scientific">Trichoderma harzianum</name>
    <name type="common">Hypocrea lixii</name>
    <dbReference type="NCBI Taxonomy" id="5544"/>
    <lineage>
        <taxon>Eukaryota</taxon>
        <taxon>Fungi</taxon>
        <taxon>Dikarya</taxon>
        <taxon>Ascomycota</taxon>
        <taxon>Pezizomycotina</taxon>
        <taxon>Sordariomycetes</taxon>
        <taxon>Hypocreomycetidae</taxon>
        <taxon>Hypocreales</taxon>
        <taxon>Hypocreaceae</taxon>
        <taxon>Trichoderma</taxon>
    </lineage>
</organism>
<dbReference type="AlphaFoldDB" id="A0A2K0TY02"/>
<gene>
    <name evidence="2" type="ORF">THARTR1_08921</name>
</gene>
<reference evidence="2 3" key="1">
    <citation type="submission" date="2017-02" db="EMBL/GenBank/DDBJ databases">
        <title>Genomes of Trichoderma spp. with biocontrol activity.</title>
        <authorList>
            <person name="Gardiner D."/>
            <person name="Kazan K."/>
            <person name="Vos C."/>
            <person name="Harvey P."/>
        </authorList>
    </citation>
    <scope>NUCLEOTIDE SEQUENCE [LARGE SCALE GENOMIC DNA]</scope>
    <source>
        <strain evidence="2 3">Tr1</strain>
    </source>
</reference>
<evidence type="ECO:0000256" key="1">
    <source>
        <dbReference type="SAM" id="MobiDB-lite"/>
    </source>
</evidence>
<feature type="region of interest" description="Disordered" evidence="1">
    <location>
        <begin position="74"/>
        <end position="104"/>
    </location>
</feature>
<proteinExistence type="predicted"/>
<dbReference type="EMBL" id="MTYI01000157">
    <property type="protein sequence ID" value="PNP50394.1"/>
    <property type="molecule type" value="Genomic_DNA"/>
</dbReference>
<evidence type="ECO:0000313" key="3">
    <source>
        <dbReference type="Proteomes" id="UP000236290"/>
    </source>
</evidence>
<protein>
    <submittedName>
        <fullName evidence="2">Uncharacterized protein</fullName>
    </submittedName>
</protein>
<dbReference type="OrthoDB" id="3918840at2759"/>
<evidence type="ECO:0000313" key="2">
    <source>
        <dbReference type="EMBL" id="PNP50394.1"/>
    </source>
</evidence>
<name>A0A2K0TY02_TRIHA</name>